<evidence type="ECO:0000256" key="1">
    <source>
        <dbReference type="SAM" id="MobiDB-lite"/>
    </source>
</evidence>
<feature type="compositionally biased region" description="Polar residues" evidence="1">
    <location>
        <begin position="63"/>
        <end position="73"/>
    </location>
</feature>
<name>A0ABY7ICR3_STRNI</name>
<dbReference type="Pfam" id="PF03413">
    <property type="entry name" value="PepSY"/>
    <property type="match status" value="2"/>
</dbReference>
<evidence type="ECO:0000313" key="3">
    <source>
        <dbReference type="EMBL" id="WAT96134.1"/>
    </source>
</evidence>
<gene>
    <name evidence="3" type="ORF">STRLI_001930</name>
</gene>
<dbReference type="RefSeq" id="WP_229838409.1">
    <property type="nucleotide sequence ID" value="NZ_BLIP01000001.1"/>
</dbReference>
<reference evidence="3 4" key="1">
    <citation type="submission" date="2022-12" db="EMBL/GenBank/DDBJ databases">
        <authorList>
            <person name="Ruckert C."/>
            <person name="Busche T."/>
            <person name="Kalinowski J."/>
            <person name="Wittmann C."/>
        </authorList>
    </citation>
    <scope>NUCLEOTIDE SEQUENCE [LARGE SCALE GENOMIC DNA]</scope>
    <source>
        <strain evidence="3 4">DSM 40555</strain>
    </source>
</reference>
<organism evidence="3 4">
    <name type="scientific">Streptomyces nigrescens</name>
    <dbReference type="NCBI Taxonomy" id="1920"/>
    <lineage>
        <taxon>Bacteria</taxon>
        <taxon>Bacillati</taxon>
        <taxon>Actinomycetota</taxon>
        <taxon>Actinomycetes</taxon>
        <taxon>Kitasatosporales</taxon>
        <taxon>Streptomycetaceae</taxon>
        <taxon>Streptomyces</taxon>
    </lineage>
</organism>
<evidence type="ECO:0000259" key="2">
    <source>
        <dbReference type="Pfam" id="PF03413"/>
    </source>
</evidence>
<dbReference type="InterPro" id="IPR025711">
    <property type="entry name" value="PepSY"/>
</dbReference>
<feature type="region of interest" description="Disordered" evidence="1">
    <location>
        <begin position="38"/>
        <end position="73"/>
    </location>
</feature>
<proteinExistence type="predicted"/>
<dbReference type="EMBL" id="CP114202">
    <property type="protein sequence ID" value="WAT96134.1"/>
    <property type="molecule type" value="Genomic_DNA"/>
</dbReference>
<feature type="domain" description="PepSY" evidence="2">
    <location>
        <begin position="85"/>
        <end position="139"/>
    </location>
</feature>
<protein>
    <submittedName>
        <fullName evidence="3">PepSY domain-containing protein</fullName>
    </submittedName>
</protein>
<accession>A0ABY7ICR3</accession>
<feature type="region of interest" description="Disordered" evidence="1">
    <location>
        <begin position="136"/>
        <end position="155"/>
    </location>
</feature>
<feature type="domain" description="PepSY" evidence="2">
    <location>
        <begin position="165"/>
        <end position="226"/>
    </location>
</feature>
<feature type="compositionally biased region" description="Polar residues" evidence="1">
    <location>
        <begin position="42"/>
        <end position="51"/>
    </location>
</feature>
<keyword evidence="4" id="KW-1185">Reference proteome</keyword>
<sequence length="233" mass="23823">MDTNRSGVVVRRGRPAGPRTIGLVCAVAAAGALLSGCGSSGNDTGSPQKSGAPSGAVPATAPASPTGSLSADQAQRKALVPKAKVDYGQALKAAVAAVPSSEAIAAELKGTPASPYWDTAVATTDGAAYAVRVDAVSGKAEQPRPQSDDPEDKQQLAARLTTATVTAQQAAQTATEKTKGTVTTIELGDADHGNNNDSVAWTVGVVTTDDWYETTYEIDAVNRKVLWMNIDQD</sequence>
<dbReference type="Proteomes" id="UP001210609">
    <property type="component" value="Chromosome"/>
</dbReference>
<evidence type="ECO:0000313" key="4">
    <source>
        <dbReference type="Proteomes" id="UP001210609"/>
    </source>
</evidence>
<dbReference type="Gene3D" id="3.10.450.40">
    <property type="match status" value="2"/>
</dbReference>